<dbReference type="EMBL" id="CDQK01000007">
    <property type="protein sequence ID" value="CEP24828.1"/>
    <property type="molecule type" value="Genomic_DNA"/>
</dbReference>
<proteinExistence type="predicted"/>
<evidence type="ECO:0000313" key="2">
    <source>
        <dbReference type="Proteomes" id="UP000038830"/>
    </source>
</evidence>
<dbReference type="AlphaFoldDB" id="A0A0H5C969"/>
<reference evidence="2" key="1">
    <citation type="journal article" date="2015" name="J. Biotechnol.">
        <title>The structure of the Cyberlindnera jadinii genome and its relation to Candida utilis analyzed by the occurrence of single nucleotide polymorphisms.</title>
        <authorList>
            <person name="Rupp O."/>
            <person name="Brinkrolf K."/>
            <person name="Buerth C."/>
            <person name="Kunigo M."/>
            <person name="Schneider J."/>
            <person name="Jaenicke S."/>
            <person name="Goesmann A."/>
            <person name="Puehler A."/>
            <person name="Jaeger K.-E."/>
            <person name="Ernst J.F."/>
        </authorList>
    </citation>
    <scope>NUCLEOTIDE SEQUENCE [LARGE SCALE GENOMIC DNA]</scope>
    <source>
        <strain evidence="2">ATCC 18201 / CBS 1600 / BCRC 20928 / JCM 3617 / NBRC 0987 / NRRL Y-1542</strain>
    </source>
</reference>
<evidence type="ECO:0000313" key="1">
    <source>
        <dbReference type="EMBL" id="CEP24828.1"/>
    </source>
</evidence>
<sequence length="456" mass="46996">METSCLQSTILTSVSYDSDYLSSFDVSYVTNEIEITFVSTSIVKVVETSTNTVYVSTPTDGHTITYTDSYPTTATYTSTSTDVSGSITVLTVVETASTNTFTNQGYCAITRELSTVNQDVTDSETTVSSTVVCEGSVIGEEVQTITTGTAYPTEIVNVVTKTVTNVNGEVTTMVVTERCTPTTAVITDSNGQLNTVVSTITNTVPSGEVVNVVTKTVTNANGGVETVVVTERCTPTTLVTTDSNGKVNTVVATITNTVAPSDEVVNVVTKTVTNANGGVETVVVTERCTPTTLVTTDSNGKVNTVVSTITNAVAPSDEVVNVVTKTVTNANGGVETITVTERCTPTTLIGTNADGELNTVVTTITNTDEPTVSLANNLAAYGSTSVNVIAATDSEGSLYTYASVATATTSVGGDSAYGYNSTVPDVTISTGGAASSLASLGKLRMLLILVGVCIIA</sequence>
<accession>A0A0H5C969</accession>
<protein>
    <submittedName>
        <fullName evidence="1">Uncharacterized protein</fullName>
    </submittedName>
</protein>
<dbReference type="Proteomes" id="UP000038830">
    <property type="component" value="Unassembled WGS sequence"/>
</dbReference>
<organism evidence="1 2">
    <name type="scientific">Cyberlindnera jadinii (strain ATCC 18201 / CBS 1600 / BCRC 20928 / JCM 3617 / NBRC 0987 / NRRL Y-1542)</name>
    <name type="common">Torula yeast</name>
    <name type="synonym">Candida utilis</name>
    <dbReference type="NCBI Taxonomy" id="983966"/>
    <lineage>
        <taxon>Eukaryota</taxon>
        <taxon>Fungi</taxon>
        <taxon>Dikarya</taxon>
        <taxon>Ascomycota</taxon>
        <taxon>Saccharomycotina</taxon>
        <taxon>Saccharomycetes</taxon>
        <taxon>Phaffomycetales</taxon>
        <taxon>Phaffomycetaceae</taxon>
        <taxon>Cyberlindnera</taxon>
    </lineage>
</organism>
<gene>
    <name evidence="1" type="ORF">BN1211_5752</name>
</gene>
<name>A0A0H5C969_CYBJN</name>